<evidence type="ECO:0000313" key="2">
    <source>
        <dbReference type="Proteomes" id="UP000008311"/>
    </source>
</evidence>
<name>B9TDR1_RICCO</name>
<dbReference type="InterPro" id="IPR043733">
    <property type="entry name" value="DUF5677"/>
</dbReference>
<dbReference type="InParanoid" id="B9TDR1"/>
<dbReference type="Proteomes" id="UP000008311">
    <property type="component" value="Unassembled WGS sequence"/>
</dbReference>
<sequence>MIDEDPLLVKLEKSFLEQLLITARTQLEKGEKGFDQVEAEIMESVTTAMHDLLPDQILHSLLSKAPSMLREHRAADRGFERRNFKRWRSAFDAIETMVQIAQEVGEACDVEGRELAMAESDYRFEALSQLFPRAILVAREIIHLLKGGFPDGALSRWRSLHELTVTAMFIRENDKAIALRYLATFDFQARRAAKQYNLYAERANLKPFSAEELADMDGRCEMASSMIGGEIKGDWGWAAPAFSRENATFVDLEKAVKMDHWRPRYKWASQHVHSGHRPGDSLLGASEAKQPIMLVGRSNSGFIDPLHMTAISLSQIAVT</sequence>
<gene>
    <name evidence="1" type="ORF">RCOM_1795340</name>
</gene>
<dbReference type="Pfam" id="PF18928">
    <property type="entry name" value="DUF5677"/>
    <property type="match status" value="1"/>
</dbReference>
<feature type="non-terminal residue" evidence="1">
    <location>
        <position position="319"/>
    </location>
</feature>
<organism evidence="1 2">
    <name type="scientific">Ricinus communis</name>
    <name type="common">Castor bean</name>
    <dbReference type="NCBI Taxonomy" id="3988"/>
    <lineage>
        <taxon>Eukaryota</taxon>
        <taxon>Viridiplantae</taxon>
        <taxon>Streptophyta</taxon>
        <taxon>Embryophyta</taxon>
        <taxon>Tracheophyta</taxon>
        <taxon>Spermatophyta</taxon>
        <taxon>Magnoliopsida</taxon>
        <taxon>eudicotyledons</taxon>
        <taxon>Gunneridae</taxon>
        <taxon>Pentapetalae</taxon>
        <taxon>rosids</taxon>
        <taxon>fabids</taxon>
        <taxon>Malpighiales</taxon>
        <taxon>Euphorbiaceae</taxon>
        <taxon>Acalyphoideae</taxon>
        <taxon>Acalypheae</taxon>
        <taxon>Ricinus</taxon>
    </lineage>
</organism>
<keyword evidence="2" id="KW-1185">Reference proteome</keyword>
<evidence type="ECO:0000313" key="1">
    <source>
        <dbReference type="EMBL" id="EEF26002.1"/>
    </source>
</evidence>
<dbReference type="AlphaFoldDB" id="B9TDR1"/>
<reference evidence="2" key="1">
    <citation type="journal article" date="2010" name="Nat. Biotechnol.">
        <title>Draft genome sequence of the oilseed species Ricinus communis.</title>
        <authorList>
            <person name="Chan A.P."/>
            <person name="Crabtree J."/>
            <person name="Zhao Q."/>
            <person name="Lorenzi H."/>
            <person name="Orvis J."/>
            <person name="Puiu D."/>
            <person name="Melake-Berhan A."/>
            <person name="Jones K.M."/>
            <person name="Redman J."/>
            <person name="Chen G."/>
            <person name="Cahoon E.B."/>
            <person name="Gedil M."/>
            <person name="Stanke M."/>
            <person name="Haas B.J."/>
            <person name="Wortman J.R."/>
            <person name="Fraser-Liggett C.M."/>
            <person name="Ravel J."/>
            <person name="Rabinowicz P.D."/>
        </authorList>
    </citation>
    <scope>NUCLEOTIDE SEQUENCE [LARGE SCALE GENOMIC DNA]</scope>
    <source>
        <strain evidence="2">cv. Hale</strain>
    </source>
</reference>
<protein>
    <submittedName>
        <fullName evidence="1">Uncharacterized protein</fullName>
    </submittedName>
</protein>
<accession>B9TDR1</accession>
<dbReference type="EMBL" id="EQ978392">
    <property type="protein sequence ID" value="EEF26002.1"/>
    <property type="molecule type" value="Genomic_DNA"/>
</dbReference>
<proteinExistence type="predicted"/>